<dbReference type="AlphaFoldDB" id="A0A0G0WMZ9"/>
<proteinExistence type="predicted"/>
<comment type="caution">
    <text evidence="2">The sequence shown here is derived from an EMBL/GenBank/DDBJ whole genome shotgun (WGS) entry which is preliminary data.</text>
</comment>
<evidence type="ECO:0000313" key="2">
    <source>
        <dbReference type="EMBL" id="KKR85825.1"/>
    </source>
</evidence>
<accession>A0A0G0WMZ9</accession>
<sequence length="282" mass="31933">MQILETSGWEDYELIDSGNGKRLERFGKYILSRPDPQTIWQPKAEKQVWNRADAIFDGSWKVKGNIPDKWLIKYHDVSLYLKLTPFKHTGVFPEQKAHWDFILQKILSAKNQPNILNLFGYTGAISLLAAQADVKVTHLDASKPAISWFRENQKLSNLMDRPIRIIADDAIKFTGREIKRGVKYDAIIMDPPVYGHDPEGRVWDFGKNFPTLMQNCSKILSSDPLFVIVNTYAISASAIMLGNVMNDYLGNLGGQIEVGELCLKEKTAGRLLSTGIFGKWSK</sequence>
<gene>
    <name evidence="2" type="ORF">UU32_C0032G0004</name>
</gene>
<dbReference type="PANTHER" id="PTHR43042:SF2">
    <property type="entry name" value="SAM-DEPENDENT METHYLTRANSFERASE"/>
    <property type="match status" value="1"/>
</dbReference>
<dbReference type="GO" id="GO:0032259">
    <property type="term" value="P:methylation"/>
    <property type="evidence" value="ECO:0007669"/>
    <property type="project" value="UniProtKB-KW"/>
</dbReference>
<protein>
    <recommendedName>
        <fullName evidence="1">Methyltransferase small domain-containing protein</fullName>
    </recommendedName>
</protein>
<feature type="domain" description="Methyltransferase small" evidence="1">
    <location>
        <begin position="88"/>
        <end position="196"/>
    </location>
</feature>
<name>A0A0G0WMZ9_9BACT</name>
<dbReference type="GO" id="GO:0008168">
    <property type="term" value="F:methyltransferase activity"/>
    <property type="evidence" value="ECO:0007669"/>
    <property type="project" value="UniProtKB-KW"/>
</dbReference>
<organism evidence="2 3">
    <name type="scientific">Candidatus Woesebacteria bacterium GW2011_GWB1_41_10</name>
    <dbReference type="NCBI Taxonomy" id="1618577"/>
    <lineage>
        <taxon>Bacteria</taxon>
        <taxon>Candidatus Woeseibacteriota</taxon>
    </lineage>
</organism>
<reference evidence="2 3" key="1">
    <citation type="journal article" date="2015" name="Nature">
        <title>rRNA introns, odd ribosomes, and small enigmatic genomes across a large radiation of phyla.</title>
        <authorList>
            <person name="Brown C.T."/>
            <person name="Hug L.A."/>
            <person name="Thomas B.C."/>
            <person name="Sharon I."/>
            <person name="Castelle C.J."/>
            <person name="Singh A."/>
            <person name="Wilkins M.J."/>
            <person name="Williams K.H."/>
            <person name="Banfield J.F."/>
        </authorList>
    </citation>
    <scope>NUCLEOTIDE SEQUENCE [LARGE SCALE GENOMIC DNA]</scope>
</reference>
<dbReference type="Pfam" id="PF05175">
    <property type="entry name" value="MTS"/>
    <property type="match status" value="1"/>
</dbReference>
<dbReference type="PATRIC" id="fig|1618577.3.peg.450"/>
<dbReference type="CDD" id="cd02440">
    <property type="entry name" value="AdoMet_MTases"/>
    <property type="match status" value="1"/>
</dbReference>
<dbReference type="Gene3D" id="3.40.50.150">
    <property type="entry name" value="Vaccinia Virus protein VP39"/>
    <property type="match status" value="1"/>
</dbReference>
<dbReference type="InterPro" id="IPR013780">
    <property type="entry name" value="Glyco_hydro_b"/>
</dbReference>
<evidence type="ECO:0000313" key="3">
    <source>
        <dbReference type="Proteomes" id="UP000033858"/>
    </source>
</evidence>
<dbReference type="SUPFAM" id="SSF53335">
    <property type="entry name" value="S-adenosyl-L-methionine-dependent methyltransferases"/>
    <property type="match status" value="1"/>
</dbReference>
<dbReference type="PANTHER" id="PTHR43042">
    <property type="entry name" value="SAM-DEPENDENT METHYLTRANSFERASE"/>
    <property type="match status" value="1"/>
</dbReference>
<evidence type="ECO:0000259" key="1">
    <source>
        <dbReference type="Pfam" id="PF05175"/>
    </source>
</evidence>
<dbReference type="InterPro" id="IPR029063">
    <property type="entry name" value="SAM-dependent_MTases_sf"/>
</dbReference>
<dbReference type="InterPro" id="IPR007848">
    <property type="entry name" value="Small_mtfrase_dom"/>
</dbReference>
<dbReference type="EMBL" id="LCAE01000032">
    <property type="protein sequence ID" value="KKR85825.1"/>
    <property type="molecule type" value="Genomic_DNA"/>
</dbReference>
<dbReference type="Proteomes" id="UP000033858">
    <property type="component" value="Unassembled WGS sequence"/>
</dbReference>
<dbReference type="Gene3D" id="2.60.40.1180">
    <property type="entry name" value="Golgi alpha-mannosidase II"/>
    <property type="match status" value="1"/>
</dbReference>